<protein>
    <submittedName>
        <fullName evidence="2">Uncharacterized protein</fullName>
    </submittedName>
</protein>
<proteinExistence type="predicted"/>
<feature type="region of interest" description="Disordered" evidence="1">
    <location>
        <begin position="1"/>
        <end position="43"/>
    </location>
</feature>
<gene>
    <name evidence="2" type="ORF">Gohar_025503</name>
</gene>
<feature type="compositionally biased region" description="Basic and acidic residues" evidence="1">
    <location>
        <begin position="1"/>
        <end position="10"/>
    </location>
</feature>
<organism evidence="2 3">
    <name type="scientific">Gossypium harknessii</name>
    <dbReference type="NCBI Taxonomy" id="34285"/>
    <lineage>
        <taxon>Eukaryota</taxon>
        <taxon>Viridiplantae</taxon>
        <taxon>Streptophyta</taxon>
        <taxon>Embryophyta</taxon>
        <taxon>Tracheophyta</taxon>
        <taxon>Spermatophyta</taxon>
        <taxon>Magnoliopsida</taxon>
        <taxon>eudicotyledons</taxon>
        <taxon>Gunneridae</taxon>
        <taxon>Pentapetalae</taxon>
        <taxon>rosids</taxon>
        <taxon>malvids</taxon>
        <taxon>Malvales</taxon>
        <taxon>Malvaceae</taxon>
        <taxon>Malvoideae</taxon>
        <taxon>Gossypium</taxon>
    </lineage>
</organism>
<dbReference type="EMBL" id="JABFAD010323765">
    <property type="protein sequence ID" value="MBA0818787.1"/>
    <property type="molecule type" value="Genomic_DNA"/>
</dbReference>
<feature type="non-terminal residue" evidence="2">
    <location>
        <position position="1"/>
    </location>
</feature>
<evidence type="ECO:0000313" key="2">
    <source>
        <dbReference type="EMBL" id="MBA0818787.1"/>
    </source>
</evidence>
<accession>A0A7J9I9M1</accession>
<dbReference type="Proteomes" id="UP000593560">
    <property type="component" value="Unassembled WGS sequence"/>
</dbReference>
<comment type="caution">
    <text evidence="2">The sequence shown here is derived from an EMBL/GenBank/DDBJ whole genome shotgun (WGS) entry which is preliminary data.</text>
</comment>
<evidence type="ECO:0000313" key="3">
    <source>
        <dbReference type="Proteomes" id="UP000593560"/>
    </source>
</evidence>
<feature type="compositionally biased region" description="Basic and acidic residues" evidence="1">
    <location>
        <begin position="33"/>
        <end position="43"/>
    </location>
</feature>
<dbReference type="AlphaFoldDB" id="A0A7J9I9M1"/>
<feature type="compositionally biased region" description="Polar residues" evidence="1">
    <location>
        <begin position="11"/>
        <end position="31"/>
    </location>
</feature>
<evidence type="ECO:0000256" key="1">
    <source>
        <dbReference type="SAM" id="MobiDB-lite"/>
    </source>
</evidence>
<keyword evidence="3" id="KW-1185">Reference proteome</keyword>
<name>A0A7J9I9M1_9ROSI</name>
<reference evidence="2 3" key="1">
    <citation type="journal article" date="2019" name="Genome Biol. Evol.">
        <title>Insights into the evolution of the New World diploid cottons (Gossypium, subgenus Houzingenia) based on genome sequencing.</title>
        <authorList>
            <person name="Grover C.E."/>
            <person name="Arick M.A. 2nd"/>
            <person name="Thrash A."/>
            <person name="Conover J.L."/>
            <person name="Sanders W.S."/>
            <person name="Peterson D.G."/>
            <person name="Frelichowski J.E."/>
            <person name="Scheffler J.A."/>
            <person name="Scheffler B.E."/>
            <person name="Wendel J.F."/>
        </authorList>
    </citation>
    <scope>NUCLEOTIDE SEQUENCE [LARGE SCALE GENOMIC DNA]</scope>
    <source>
        <strain evidence="2">0</strain>
        <tissue evidence="2">Leaf</tissue>
    </source>
</reference>
<sequence>HELIEDRTGDSIDQNPSIPLNSGSTFGARNNGQHKEPTSNLKGQEKAMAKWAKVSVKALRNVAANDAANLVGGENELDRYRSVLLDTTVDKGNNRVIGFDENLDPLGTAIHSGISCNAASSSNERIPATKPMKSGAQVWRKVVPVSVAMDVIISGIEPYSDDGGSNPLSWEVSRHIQWRTLHDAGLPSPFSLNGKASCMEFPKTQFVHLQLKWGIVSKEVLRTIV</sequence>
<dbReference type="OrthoDB" id="997348at2759"/>